<keyword evidence="3" id="KW-1185">Reference proteome</keyword>
<name>A0A9W9ZH44_9CNID</name>
<keyword evidence="1" id="KW-0472">Membrane</keyword>
<keyword evidence="1" id="KW-1133">Transmembrane helix</keyword>
<feature type="transmembrane region" description="Helical" evidence="1">
    <location>
        <begin position="44"/>
        <end position="67"/>
    </location>
</feature>
<evidence type="ECO:0000313" key="3">
    <source>
        <dbReference type="Proteomes" id="UP001163046"/>
    </source>
</evidence>
<feature type="non-terminal residue" evidence="2">
    <location>
        <position position="1"/>
    </location>
</feature>
<comment type="caution">
    <text evidence="2">The sequence shown here is derived from an EMBL/GenBank/DDBJ whole genome shotgun (WGS) entry which is preliminary data.</text>
</comment>
<dbReference type="SUPFAM" id="SSF103473">
    <property type="entry name" value="MFS general substrate transporter"/>
    <property type="match status" value="1"/>
</dbReference>
<dbReference type="Gene3D" id="1.20.1250.20">
    <property type="entry name" value="MFS general substrate transporter like domains"/>
    <property type="match status" value="1"/>
</dbReference>
<keyword evidence="1" id="KW-0812">Transmembrane</keyword>
<protein>
    <submittedName>
        <fullName evidence="2">Major facilitator super domain-containing protein 12</fullName>
    </submittedName>
</protein>
<reference evidence="2" key="1">
    <citation type="submission" date="2023-01" db="EMBL/GenBank/DDBJ databases">
        <title>Genome assembly of the deep-sea coral Lophelia pertusa.</title>
        <authorList>
            <person name="Herrera S."/>
            <person name="Cordes E."/>
        </authorList>
    </citation>
    <scope>NUCLEOTIDE SEQUENCE</scope>
    <source>
        <strain evidence="2">USNM1676648</strain>
        <tissue evidence="2">Polyp</tissue>
    </source>
</reference>
<dbReference type="AlphaFoldDB" id="A0A9W9ZH44"/>
<feature type="transmembrane region" description="Helical" evidence="1">
    <location>
        <begin position="110"/>
        <end position="130"/>
    </location>
</feature>
<proteinExistence type="predicted"/>
<dbReference type="Proteomes" id="UP001163046">
    <property type="component" value="Unassembled WGS sequence"/>
</dbReference>
<dbReference type="InterPro" id="IPR036259">
    <property type="entry name" value="MFS_trans_sf"/>
</dbReference>
<accession>A0A9W9ZH44</accession>
<dbReference type="EMBL" id="MU826200">
    <property type="protein sequence ID" value="KAJ7381587.1"/>
    <property type="molecule type" value="Genomic_DNA"/>
</dbReference>
<evidence type="ECO:0000256" key="1">
    <source>
        <dbReference type="SAM" id="Phobius"/>
    </source>
</evidence>
<dbReference type="OrthoDB" id="5988827at2759"/>
<feature type="transmembrane region" description="Helical" evidence="1">
    <location>
        <begin position="73"/>
        <end position="98"/>
    </location>
</feature>
<gene>
    <name evidence="2" type="primary">MFSD12_20</name>
    <name evidence="2" type="ORF">OS493_040266</name>
</gene>
<evidence type="ECO:0000313" key="2">
    <source>
        <dbReference type="EMBL" id="KAJ7381587.1"/>
    </source>
</evidence>
<sequence length="135" mass="14311">MNTTFQEAIAKLPLVVLISATITSGITKKIVVKIGSKAYLKRHHLISVVLHLGLPSVIGAALLSYFISQSTRSLIYLAAVLLGFGLSATFINALSFAVQLVGDNKSTSGFVFAFINLMGNLTSGSLISAIQKLFP</sequence>
<organism evidence="2 3">
    <name type="scientific">Desmophyllum pertusum</name>
    <dbReference type="NCBI Taxonomy" id="174260"/>
    <lineage>
        <taxon>Eukaryota</taxon>
        <taxon>Metazoa</taxon>
        <taxon>Cnidaria</taxon>
        <taxon>Anthozoa</taxon>
        <taxon>Hexacorallia</taxon>
        <taxon>Scleractinia</taxon>
        <taxon>Caryophylliina</taxon>
        <taxon>Caryophylliidae</taxon>
        <taxon>Desmophyllum</taxon>
    </lineage>
</organism>
<feature type="transmembrane region" description="Helical" evidence="1">
    <location>
        <begin position="12"/>
        <end position="32"/>
    </location>
</feature>